<dbReference type="EMBL" id="CZKA01000023">
    <property type="protein sequence ID" value="CUR55752.1"/>
    <property type="molecule type" value="Genomic_DNA"/>
</dbReference>
<dbReference type="AlphaFoldDB" id="A0A2P2C4V1"/>
<proteinExistence type="predicted"/>
<accession>A0A2P2C4V1</accession>
<feature type="transmembrane region" description="Helical" evidence="1">
    <location>
        <begin position="72"/>
        <end position="89"/>
    </location>
</feature>
<keyword evidence="1" id="KW-1133">Transmembrane helix</keyword>
<name>A0A2P2C4V1_9ZZZZ</name>
<gene>
    <name evidence="2" type="ORF">NOCA230084</name>
</gene>
<feature type="transmembrane region" description="Helical" evidence="1">
    <location>
        <begin position="109"/>
        <end position="128"/>
    </location>
</feature>
<keyword evidence="1" id="KW-0472">Membrane</keyword>
<sequence length="146" mass="14809">MRTRVLVAAPGVMMGLYGLYLLIDLGLDNLLATALWAAGGVVAHDGVLAPVVLLGCLLGLRVLPAAARAPAAVALVVLGTLTVVAIPVLGRFGARPDNPTLLDRDYVPAWLAIAGLTLLAAVLAGVLASRSRPTTRSGGGQGSRGR</sequence>
<protein>
    <submittedName>
        <fullName evidence="2">Uncharacterized protein</fullName>
    </submittedName>
</protein>
<feature type="transmembrane region" description="Helical" evidence="1">
    <location>
        <begin position="5"/>
        <end position="23"/>
    </location>
</feature>
<reference evidence="2" key="1">
    <citation type="submission" date="2015-08" db="EMBL/GenBank/DDBJ databases">
        <authorList>
            <person name="Babu N.S."/>
            <person name="Beckwith C.J."/>
            <person name="Beseler K.G."/>
            <person name="Brison A."/>
            <person name="Carone J.V."/>
            <person name="Caskin T.P."/>
            <person name="Diamond M."/>
            <person name="Durham M.E."/>
            <person name="Foxe J.M."/>
            <person name="Go M."/>
            <person name="Henderson B.A."/>
            <person name="Jones I.B."/>
            <person name="McGettigan J.A."/>
            <person name="Micheletti S.J."/>
            <person name="Nasrallah M.E."/>
            <person name="Ortiz D."/>
            <person name="Piller C.R."/>
            <person name="Privatt S.R."/>
            <person name="Schneider S.L."/>
            <person name="Sharp S."/>
            <person name="Smith T.C."/>
            <person name="Stanton J.D."/>
            <person name="Ullery H.E."/>
            <person name="Wilson R.J."/>
            <person name="Serrano M.G."/>
            <person name="Buck G."/>
            <person name="Lee V."/>
            <person name="Wang Y."/>
            <person name="Carvalho R."/>
            <person name="Voegtly L."/>
            <person name="Shi R."/>
            <person name="Duckworth R."/>
            <person name="Johnson A."/>
            <person name="Loviza R."/>
            <person name="Walstead R."/>
            <person name="Shah Z."/>
            <person name="Kiflezghi M."/>
            <person name="Wade K."/>
            <person name="Ball S.L."/>
            <person name="Bradley K.W."/>
            <person name="Asai D.J."/>
            <person name="Bowman C.A."/>
            <person name="Russell D.A."/>
            <person name="Pope W.H."/>
            <person name="Jacobs-Sera D."/>
            <person name="Hendrix R.W."/>
            <person name="Hatfull G.F."/>
        </authorList>
    </citation>
    <scope>NUCLEOTIDE SEQUENCE</scope>
</reference>
<evidence type="ECO:0000313" key="2">
    <source>
        <dbReference type="EMBL" id="CUR55752.1"/>
    </source>
</evidence>
<organism evidence="2">
    <name type="scientific">metagenome</name>
    <dbReference type="NCBI Taxonomy" id="256318"/>
    <lineage>
        <taxon>unclassified sequences</taxon>
        <taxon>metagenomes</taxon>
    </lineage>
</organism>
<feature type="transmembrane region" description="Helical" evidence="1">
    <location>
        <begin position="35"/>
        <end position="60"/>
    </location>
</feature>
<evidence type="ECO:0000256" key="1">
    <source>
        <dbReference type="SAM" id="Phobius"/>
    </source>
</evidence>
<keyword evidence="1" id="KW-0812">Transmembrane</keyword>